<dbReference type="RefSeq" id="WP_221030310.1">
    <property type="nucleotide sequence ID" value="NZ_CP139781.1"/>
</dbReference>
<reference evidence="1 2" key="1">
    <citation type="submission" date="2021-08" db="EMBL/GenBank/DDBJ databases">
        <authorList>
            <person name="Zhang D."/>
            <person name="Zhang A."/>
            <person name="Wang L."/>
        </authorList>
    </citation>
    <scope>NUCLEOTIDE SEQUENCE [LARGE SCALE GENOMIC DNA]</scope>
    <source>
        <strain evidence="1 2">WL0086</strain>
    </source>
</reference>
<name>A0ABZ1C7V4_9BACT</name>
<evidence type="ECO:0000313" key="1">
    <source>
        <dbReference type="EMBL" id="WRQ87528.1"/>
    </source>
</evidence>
<dbReference type="EMBL" id="CP139781">
    <property type="protein sequence ID" value="WRQ87528.1"/>
    <property type="molecule type" value="Genomic_DNA"/>
</dbReference>
<proteinExistence type="predicted"/>
<evidence type="ECO:0000313" key="2">
    <source>
        <dbReference type="Proteomes" id="UP000738431"/>
    </source>
</evidence>
<reference evidence="1 2" key="2">
    <citation type="submission" date="2023-12" db="EMBL/GenBank/DDBJ databases">
        <title>Description of an unclassified Opitutus bacterium of Verrucomicrobiota.</title>
        <authorList>
            <person name="Zhang D.-F."/>
        </authorList>
    </citation>
    <scope>NUCLEOTIDE SEQUENCE [LARGE SCALE GENOMIC DNA]</scope>
    <source>
        <strain evidence="1 2">WL0086</strain>
    </source>
</reference>
<organism evidence="1 2">
    <name type="scientific">Actomonas aquatica</name>
    <dbReference type="NCBI Taxonomy" id="2866162"/>
    <lineage>
        <taxon>Bacteria</taxon>
        <taxon>Pseudomonadati</taxon>
        <taxon>Verrucomicrobiota</taxon>
        <taxon>Opitutia</taxon>
        <taxon>Opitutales</taxon>
        <taxon>Opitutaceae</taxon>
        <taxon>Actomonas</taxon>
    </lineage>
</organism>
<dbReference type="Proteomes" id="UP000738431">
    <property type="component" value="Chromosome"/>
</dbReference>
<gene>
    <name evidence="1" type="ORF">K1X11_022155</name>
</gene>
<sequence>MRFLFILSVLAAVGLVAKEPIYPEMEDFSAGAAVVALAEREGLPLTGVTVAGAGRERPEAGDRAVVLISMRDDDEVEQWLAEFRLAELNAEEAAQVASADVEPLSIYTSTGSHYTFERDLVAVEVTVWGPLDQDEGRIERALAKVTREQARFLVNAEFLQVGLDRAAGTILRLRDDTGRVGISMRNTPFPEEEARATRAELEERGVREEDVRSVVGSLPALVEFFGIAAQTPGLKGILFEVVDVPWWALVKGLGSVNANINLDGNRLRRVPETAASFVVPFAVELNGVAALTVELVAQPPKAPASVLAGVTAVYAGRPKGGGKRVSIQLLAATVSDASAEK</sequence>
<accession>A0ABZ1C7V4</accession>
<protein>
    <submittedName>
        <fullName evidence="1">Uncharacterized protein</fullName>
    </submittedName>
</protein>
<keyword evidence="2" id="KW-1185">Reference proteome</keyword>